<feature type="transmembrane region" description="Helical" evidence="1">
    <location>
        <begin position="92"/>
        <end position="121"/>
    </location>
</feature>
<accession>A0ABP9IR93</accession>
<feature type="transmembrane region" description="Helical" evidence="1">
    <location>
        <begin position="169"/>
        <end position="190"/>
    </location>
</feature>
<feature type="transmembrane region" description="Helical" evidence="1">
    <location>
        <begin position="59"/>
        <end position="80"/>
    </location>
</feature>
<comment type="caution">
    <text evidence="2">The sequence shown here is derived from an EMBL/GenBank/DDBJ whole genome shotgun (WGS) entry which is preliminary data.</text>
</comment>
<evidence type="ECO:0000313" key="2">
    <source>
        <dbReference type="EMBL" id="GAA5007159.1"/>
    </source>
</evidence>
<keyword evidence="1" id="KW-1133">Transmembrane helix</keyword>
<keyword evidence="3" id="KW-1185">Reference proteome</keyword>
<dbReference type="Proteomes" id="UP001501759">
    <property type="component" value="Unassembled WGS sequence"/>
</dbReference>
<dbReference type="EMBL" id="BAABKB010000005">
    <property type="protein sequence ID" value="GAA5007159.1"/>
    <property type="molecule type" value="Genomic_DNA"/>
</dbReference>
<reference evidence="3" key="1">
    <citation type="journal article" date="2019" name="Int. J. Syst. Evol. Microbiol.">
        <title>The Global Catalogue of Microorganisms (GCM) 10K type strain sequencing project: providing services to taxonomists for standard genome sequencing and annotation.</title>
        <authorList>
            <consortium name="The Broad Institute Genomics Platform"/>
            <consortium name="The Broad Institute Genome Sequencing Center for Infectious Disease"/>
            <person name="Wu L."/>
            <person name="Ma J."/>
        </authorList>
    </citation>
    <scope>NUCLEOTIDE SEQUENCE [LARGE SCALE GENOMIC DNA]</scope>
    <source>
        <strain evidence="3">JCM 18409</strain>
    </source>
</reference>
<protein>
    <submittedName>
        <fullName evidence="2">Uncharacterized protein</fullName>
    </submittedName>
</protein>
<feature type="transmembrane region" description="Helical" evidence="1">
    <location>
        <begin position="211"/>
        <end position="234"/>
    </location>
</feature>
<evidence type="ECO:0000313" key="3">
    <source>
        <dbReference type="Proteomes" id="UP001501759"/>
    </source>
</evidence>
<organism evidence="2 3">
    <name type="scientific">Streptomyces siamensis</name>
    <dbReference type="NCBI Taxonomy" id="1274986"/>
    <lineage>
        <taxon>Bacteria</taxon>
        <taxon>Bacillati</taxon>
        <taxon>Actinomycetota</taxon>
        <taxon>Actinomycetes</taxon>
        <taxon>Kitasatosporales</taxon>
        <taxon>Streptomycetaceae</taxon>
        <taxon>Streptomyces</taxon>
    </lineage>
</organism>
<sequence length="360" mass="37146">MPNGGGAGWAGPVGAGVRAGAVGEPLVCRHAPGAYLSPMGWGDTGRPRHPRLTWENAELNAAAAVCAVQLAVAATVWWVGTFDDDSHGAGTGGALAAAGLLCMVVLGPLLLAALGMLHAAVHTMPAATLARLTTRRAPGRETVRHLASVILLGALWAAVAVTLGGLSPTGAPVLLLAASGILPALGVGHVRRRARATGRASRVRRVWSRSALAALAACALVATAGAVGLSTGLIEEYEPPTLTTAQLVGVWHGDGGAVLRLRSDGRADLTKLPAEPEFDDVAKRDFTRCDGTGSWFLDTEGRYDPYAGENGPEVRDGVVVRVKDCGHDTYWTIGGSESGPELFVLFGDPDSGDLRILTRD</sequence>
<evidence type="ECO:0000256" key="1">
    <source>
        <dbReference type="SAM" id="Phobius"/>
    </source>
</evidence>
<keyword evidence="1" id="KW-0472">Membrane</keyword>
<keyword evidence="1" id="KW-0812">Transmembrane</keyword>
<feature type="transmembrane region" description="Helical" evidence="1">
    <location>
        <begin position="142"/>
        <end position="163"/>
    </location>
</feature>
<gene>
    <name evidence="2" type="ORF">GCM10023335_25030</name>
</gene>
<name>A0ABP9IR93_9ACTN</name>
<proteinExistence type="predicted"/>